<evidence type="ECO:0000256" key="3">
    <source>
        <dbReference type="ARBA" id="ARBA00022630"/>
    </source>
</evidence>
<evidence type="ECO:0000256" key="2">
    <source>
        <dbReference type="ARBA" id="ARBA00010617"/>
    </source>
</evidence>
<dbReference type="Gene3D" id="2.40.30.10">
    <property type="entry name" value="Translation factors"/>
    <property type="match status" value="1"/>
</dbReference>
<dbReference type="Pfam" id="PF22290">
    <property type="entry name" value="DmmA-like_N"/>
    <property type="match status" value="1"/>
</dbReference>
<dbReference type="Gene3D" id="3.40.50.80">
    <property type="entry name" value="Nucleotide-binding domain of ferredoxin-NADP reductase (FNR) module"/>
    <property type="match status" value="1"/>
</dbReference>
<keyword evidence="5" id="KW-0001">2Fe-2S</keyword>
<dbReference type="SUPFAM" id="SSF63380">
    <property type="entry name" value="Riboflavin synthase domain-like"/>
    <property type="match status" value="1"/>
</dbReference>
<evidence type="ECO:0000256" key="8">
    <source>
        <dbReference type="ARBA" id="ARBA00023004"/>
    </source>
</evidence>
<keyword evidence="6" id="KW-0479">Metal-binding</keyword>
<dbReference type="InterPro" id="IPR001041">
    <property type="entry name" value="2Fe-2S_ferredoxin-type"/>
</dbReference>
<dbReference type="SUPFAM" id="SSF48264">
    <property type="entry name" value="Cytochrome P450"/>
    <property type="match status" value="1"/>
</dbReference>
<evidence type="ECO:0000313" key="14">
    <source>
        <dbReference type="Proteomes" id="UP001610444"/>
    </source>
</evidence>
<comment type="cofactor">
    <cofactor evidence="1">
        <name>FMN</name>
        <dbReference type="ChEBI" id="CHEBI:58210"/>
    </cofactor>
</comment>
<keyword evidence="3" id="KW-0285">Flavoprotein</keyword>
<dbReference type="Pfam" id="PF00111">
    <property type="entry name" value="Fer2"/>
    <property type="match status" value="1"/>
</dbReference>
<dbReference type="InterPro" id="IPR017938">
    <property type="entry name" value="Riboflavin_synthase-like_b-brl"/>
</dbReference>
<dbReference type="EMBL" id="JBFXLR010000009">
    <property type="protein sequence ID" value="KAL2855725.1"/>
    <property type="molecule type" value="Genomic_DNA"/>
</dbReference>
<dbReference type="SUPFAM" id="SSF54292">
    <property type="entry name" value="2Fe-2S ferredoxin-like"/>
    <property type="match status" value="1"/>
</dbReference>
<comment type="caution">
    <text evidence="13">The sequence shown here is derived from an EMBL/GenBank/DDBJ whole genome shotgun (WGS) entry which is preliminary data.</text>
</comment>
<dbReference type="InterPro" id="IPR002397">
    <property type="entry name" value="Cyt_P450_B"/>
</dbReference>
<keyword evidence="4" id="KW-0288">FMN</keyword>
<dbReference type="Gene3D" id="3.10.20.30">
    <property type="match status" value="1"/>
</dbReference>
<dbReference type="InterPro" id="IPR017927">
    <property type="entry name" value="FAD-bd_FR_type"/>
</dbReference>
<evidence type="ECO:0000259" key="12">
    <source>
        <dbReference type="PROSITE" id="PS51384"/>
    </source>
</evidence>
<dbReference type="InterPro" id="IPR039261">
    <property type="entry name" value="FNR_nucleotide-bd"/>
</dbReference>
<sequence length="762" mass="84266">MTTISSQPGLGTTNLEPGCPFTNPQNLHTDLAHTRAQPSIEFSPILNGYIISRYDDILRVLDNPSVFASRGVTVPDFPDPVKPIFASRVPEGGTLLGWDNPDHDRLRASVAGFFIPRKLARFQPLMAQLAHELIDGFVREGEVEIKSRFALPLPLKMITAVAGLDPARWRWIGRCLSLFGGITEVEGEKEELSIERKVQDVLDLHDYVARIIQERKHDRRDDLISHIWDVRDSGAVTMTDFEHLAMIPGLLLAGHETTTSVLTMGLAHLLHHGLWEEATAGEASIAGAIEELLRYESAITGMPRVVREPTTLGDRTLNVGDRVFLAYSSGSRDDAVFECSAQLQLGRKFPKQHLGFGRGMHACLGAPLARLLLKTEMMVLRERLPGLRLVTPYEEIRYEKVGASRGVEGLVVAWDLPKSEAGPRGLAQRGVVSSSATIAGKQKPATTIPAVVKKLIHLTDEILEVTIAAKSTTPTPLPSWQPGAHIDILSPHGYRQYSLCSNPLDLDTWTVAIRKEGDGSGGSIWFHGNLDTGTELTVRGPRNHFRLQSGQRYVFIAGGIGITPIRPMLEEAQRRQAEYKLVYLGRSRRTMAYHTELARDHPGAVEIWAGDENANARFDIAALLARQQEGTQVYCCGPERLVLAVEDECRRNPKTQLRVERFHAATTVTFLPNRSFDVALRKSGRTLTVPAEKSLLDVLNQNGCGVMSTCSKGTCGTCEVRVLEGEPEHRDSVLSPEERSENTLMMPCVSRCLGERLVLDLW</sequence>
<dbReference type="SUPFAM" id="SSF52343">
    <property type="entry name" value="Ferredoxin reductase-like, C-terminal NADP-linked domain"/>
    <property type="match status" value="1"/>
</dbReference>
<dbReference type="InterPro" id="IPR006058">
    <property type="entry name" value="2Fe2S_fd_BS"/>
</dbReference>
<gene>
    <name evidence="13" type="ORF">BJX68DRAFT_264076</name>
</gene>
<accession>A0ABR4KTW4</accession>
<dbReference type="PRINTS" id="PR00385">
    <property type="entry name" value="P450"/>
</dbReference>
<dbReference type="InterPro" id="IPR036010">
    <property type="entry name" value="2Fe-2S_ferredoxin-like_sf"/>
</dbReference>
<dbReference type="PROSITE" id="PS00197">
    <property type="entry name" value="2FE2S_FER_1"/>
    <property type="match status" value="1"/>
</dbReference>
<dbReference type="PROSITE" id="PS51384">
    <property type="entry name" value="FAD_FR"/>
    <property type="match status" value="1"/>
</dbReference>
<organism evidence="13 14">
    <name type="scientific">Aspergillus pseudodeflectus</name>
    <dbReference type="NCBI Taxonomy" id="176178"/>
    <lineage>
        <taxon>Eukaryota</taxon>
        <taxon>Fungi</taxon>
        <taxon>Dikarya</taxon>
        <taxon>Ascomycota</taxon>
        <taxon>Pezizomycotina</taxon>
        <taxon>Eurotiomycetes</taxon>
        <taxon>Eurotiomycetidae</taxon>
        <taxon>Eurotiales</taxon>
        <taxon>Aspergillaceae</taxon>
        <taxon>Aspergillus</taxon>
        <taxon>Aspergillus subgen. Nidulantes</taxon>
    </lineage>
</organism>
<keyword evidence="9" id="KW-0411">Iron-sulfur</keyword>
<dbReference type="PROSITE" id="PS00086">
    <property type="entry name" value="CYTOCHROME_P450"/>
    <property type="match status" value="1"/>
</dbReference>
<evidence type="ECO:0000256" key="5">
    <source>
        <dbReference type="ARBA" id="ARBA00022714"/>
    </source>
</evidence>
<proteinExistence type="inferred from homology"/>
<keyword evidence="7" id="KW-0560">Oxidoreductase</keyword>
<evidence type="ECO:0000256" key="4">
    <source>
        <dbReference type="ARBA" id="ARBA00022643"/>
    </source>
</evidence>
<feature type="region of interest" description="Disordered" evidence="10">
    <location>
        <begin position="1"/>
        <end position="24"/>
    </location>
</feature>
<dbReference type="InterPro" id="IPR054582">
    <property type="entry name" value="DmmA-like_N"/>
</dbReference>
<dbReference type="RefSeq" id="XP_070902132.1">
    <property type="nucleotide sequence ID" value="XM_071044869.1"/>
</dbReference>
<evidence type="ECO:0000256" key="1">
    <source>
        <dbReference type="ARBA" id="ARBA00001917"/>
    </source>
</evidence>
<dbReference type="PRINTS" id="PR00359">
    <property type="entry name" value="BP450"/>
</dbReference>
<dbReference type="CDD" id="cd00207">
    <property type="entry name" value="fer2"/>
    <property type="match status" value="1"/>
</dbReference>
<dbReference type="PANTHER" id="PTHR46696">
    <property type="entry name" value="P450, PUTATIVE (EUROFUNG)-RELATED"/>
    <property type="match status" value="1"/>
</dbReference>
<dbReference type="Gene3D" id="1.10.630.10">
    <property type="entry name" value="Cytochrome P450"/>
    <property type="match status" value="1"/>
</dbReference>
<dbReference type="InterPro" id="IPR017972">
    <property type="entry name" value="Cyt_P450_CS"/>
</dbReference>
<feature type="domain" description="FAD-binding FR-type" evidence="12">
    <location>
        <begin position="445"/>
        <end position="548"/>
    </location>
</feature>
<comment type="similarity">
    <text evidence="2">Belongs to the cytochrome P450 family.</text>
</comment>
<keyword evidence="8" id="KW-0408">Iron</keyword>
<dbReference type="Proteomes" id="UP001610444">
    <property type="component" value="Unassembled WGS sequence"/>
</dbReference>
<dbReference type="CDD" id="cd06185">
    <property type="entry name" value="PDR_like"/>
    <property type="match status" value="1"/>
</dbReference>
<feature type="compositionally biased region" description="Polar residues" evidence="10">
    <location>
        <begin position="1"/>
        <end position="15"/>
    </location>
</feature>
<dbReference type="PROSITE" id="PS51085">
    <property type="entry name" value="2FE2S_FER_2"/>
    <property type="match status" value="1"/>
</dbReference>
<evidence type="ECO:0000256" key="9">
    <source>
        <dbReference type="ARBA" id="ARBA00023014"/>
    </source>
</evidence>
<dbReference type="InterPro" id="IPR012675">
    <property type="entry name" value="Beta-grasp_dom_sf"/>
</dbReference>
<dbReference type="GeneID" id="98160033"/>
<evidence type="ECO:0000256" key="6">
    <source>
        <dbReference type="ARBA" id="ARBA00022723"/>
    </source>
</evidence>
<feature type="domain" description="2Fe-2S ferredoxin-type" evidence="11">
    <location>
        <begin position="666"/>
        <end position="762"/>
    </location>
</feature>
<evidence type="ECO:0000259" key="11">
    <source>
        <dbReference type="PROSITE" id="PS51085"/>
    </source>
</evidence>
<evidence type="ECO:0000256" key="10">
    <source>
        <dbReference type="SAM" id="MobiDB-lite"/>
    </source>
</evidence>
<dbReference type="InterPro" id="IPR001128">
    <property type="entry name" value="Cyt_P450"/>
</dbReference>
<protein>
    <submittedName>
        <fullName evidence="13">Cytochrome P450</fullName>
    </submittedName>
</protein>
<evidence type="ECO:0000256" key="7">
    <source>
        <dbReference type="ARBA" id="ARBA00023002"/>
    </source>
</evidence>
<reference evidence="13 14" key="1">
    <citation type="submission" date="2024-07" db="EMBL/GenBank/DDBJ databases">
        <title>Section-level genome sequencing and comparative genomics of Aspergillus sections Usti and Cavernicolus.</title>
        <authorList>
            <consortium name="Lawrence Berkeley National Laboratory"/>
            <person name="Nybo J.L."/>
            <person name="Vesth T.C."/>
            <person name="Theobald S."/>
            <person name="Frisvad J.C."/>
            <person name="Larsen T.O."/>
            <person name="Kjaerboelling I."/>
            <person name="Rothschild-Mancinelli K."/>
            <person name="Lyhne E.K."/>
            <person name="Kogle M.E."/>
            <person name="Barry K."/>
            <person name="Clum A."/>
            <person name="Na H."/>
            <person name="Ledsgaard L."/>
            <person name="Lin J."/>
            <person name="Lipzen A."/>
            <person name="Kuo A."/>
            <person name="Riley R."/>
            <person name="Mondo S."/>
            <person name="LaButti K."/>
            <person name="Haridas S."/>
            <person name="Pangalinan J."/>
            <person name="Salamov A.A."/>
            <person name="Simmons B.A."/>
            <person name="Magnuson J.K."/>
            <person name="Chen J."/>
            <person name="Drula E."/>
            <person name="Henrissat B."/>
            <person name="Wiebenga A."/>
            <person name="Lubbers R.J."/>
            <person name="Gomes A.C."/>
            <person name="Macurrencykelacurrency M.R."/>
            <person name="Stajich J."/>
            <person name="Grigoriev I.V."/>
            <person name="Mortensen U.H."/>
            <person name="De vries R.P."/>
            <person name="Baker S.E."/>
            <person name="Andersen M.R."/>
        </authorList>
    </citation>
    <scope>NUCLEOTIDE SEQUENCE [LARGE SCALE GENOMIC DNA]</scope>
    <source>
        <strain evidence="13 14">CBS 756.74</strain>
    </source>
</reference>
<dbReference type="InterPro" id="IPR036396">
    <property type="entry name" value="Cyt_P450_sf"/>
</dbReference>
<keyword evidence="14" id="KW-1185">Reference proteome</keyword>
<dbReference type="PANTHER" id="PTHR46696:SF6">
    <property type="entry name" value="P450, PUTATIVE (EUROFUNG)-RELATED"/>
    <property type="match status" value="1"/>
</dbReference>
<name>A0ABR4KTW4_9EURO</name>
<evidence type="ECO:0000313" key="13">
    <source>
        <dbReference type="EMBL" id="KAL2855725.1"/>
    </source>
</evidence>
<dbReference type="Pfam" id="PF00067">
    <property type="entry name" value="p450"/>
    <property type="match status" value="2"/>
</dbReference>